<dbReference type="NCBIfam" id="TIGR01178">
    <property type="entry name" value="ade"/>
    <property type="match status" value="1"/>
</dbReference>
<dbReference type="SUPFAM" id="SSF51338">
    <property type="entry name" value="Composite domain of metallo-dependent hydrolases"/>
    <property type="match status" value="1"/>
</dbReference>
<dbReference type="PANTHER" id="PTHR11113:SF2">
    <property type="entry name" value="ADENINE DEAMINASE"/>
    <property type="match status" value="1"/>
</dbReference>
<dbReference type="InterPro" id="IPR011059">
    <property type="entry name" value="Metal-dep_hydrolase_composite"/>
</dbReference>
<keyword evidence="4 6" id="KW-0464">Manganese</keyword>
<dbReference type="HAMAP" id="MF_01518">
    <property type="entry name" value="Adenine_deamin"/>
    <property type="match status" value="1"/>
</dbReference>
<evidence type="ECO:0000256" key="2">
    <source>
        <dbReference type="ARBA" id="ARBA00012782"/>
    </source>
</evidence>
<gene>
    <name evidence="6 9" type="primary">ade</name>
    <name evidence="9" type="ORF">FHG85_13160</name>
</gene>
<protein>
    <recommendedName>
        <fullName evidence="2 6">Adenine deaminase</fullName>
        <shortName evidence="6">Adenase</shortName>
        <shortName evidence="6">Adenine aminase</shortName>
        <ecNumber evidence="2 6">3.5.4.2</ecNumber>
    </recommendedName>
</protein>
<evidence type="ECO:0000256" key="1">
    <source>
        <dbReference type="ARBA" id="ARBA00006773"/>
    </source>
</evidence>
<evidence type="ECO:0000313" key="9">
    <source>
        <dbReference type="EMBL" id="QKG81177.1"/>
    </source>
</evidence>
<dbReference type="InterPro" id="IPR006680">
    <property type="entry name" value="Amidohydro-rel"/>
</dbReference>
<dbReference type="Proteomes" id="UP000500961">
    <property type="component" value="Chromosome"/>
</dbReference>
<comment type="similarity">
    <text evidence="1 6">Belongs to the metallo-dependent hydrolases superfamily. Adenine deaminase family.</text>
</comment>
<dbReference type="KEGG" id="ttz:FHG85_13160"/>
<sequence>MSSNYQIAGNIVDPVSKRIFKGVLYIENGVIVKIDEKDDIEERFILPGFVDSHVHIESSMLSPVKFAEAAVKHGTVAVVADPHEVANVAGVDGVEFMINSSKDAKMKMYFGAPSCVPASPIDECFQEFSSKEISFLLDLPQVKCLAEMMNFPGVINKDKHVLSILNEAKKRNLPIDGHAPGLSGDDLEKYVAEGISTDHECFTLQEALAKIELGMKVLIREGSAAKNFDSLHSLISSHPEMVMFCTDDCHPDELQVAHINKHVKKALRLGYDLFDVLQVASINPVKHYNLEVGLLQVGDPADFVIVDNLDDFKIIGTYIKGENVTSICNSSESIKIPEYEFINSFAKEKIRVNFSVNKTVKVIEVIDGELITNKLLHKANGNVYDTENDILKIVVQSRYNSNNLGVGFIKGFGLKDGAIAASIAHDSHHVVSVGANDESIRKAVEYVVGNRGGLCYYDGANVYGMPLPFYGLMTVYDVETAARLYSEINERLKKDGCVLHAPFMTMAFMSLSVIPHLKLTPQGLFDVDNFSLTDLVDL</sequence>
<dbReference type="Gene3D" id="3.20.20.140">
    <property type="entry name" value="Metal-dependent hydrolases"/>
    <property type="match status" value="1"/>
</dbReference>
<proteinExistence type="inferred from homology"/>
<dbReference type="PANTHER" id="PTHR11113">
    <property type="entry name" value="N-ACETYLGLUCOSAMINE-6-PHOSPHATE DEACETYLASE"/>
    <property type="match status" value="1"/>
</dbReference>
<comment type="catalytic activity">
    <reaction evidence="5 6">
        <text>adenine + H2O + H(+) = hypoxanthine + NH4(+)</text>
        <dbReference type="Rhea" id="RHEA:23688"/>
        <dbReference type="ChEBI" id="CHEBI:15377"/>
        <dbReference type="ChEBI" id="CHEBI:15378"/>
        <dbReference type="ChEBI" id="CHEBI:16708"/>
        <dbReference type="ChEBI" id="CHEBI:17368"/>
        <dbReference type="ChEBI" id="CHEBI:28938"/>
        <dbReference type="EC" id="3.5.4.2"/>
    </reaction>
</comment>
<organism evidence="9 10">
    <name type="scientific">Tenuifilum thalassicum</name>
    <dbReference type="NCBI Taxonomy" id="2590900"/>
    <lineage>
        <taxon>Bacteria</taxon>
        <taxon>Pseudomonadati</taxon>
        <taxon>Bacteroidota</taxon>
        <taxon>Bacteroidia</taxon>
        <taxon>Bacteroidales</taxon>
        <taxon>Tenuifilaceae</taxon>
        <taxon>Tenuifilum</taxon>
    </lineage>
</organism>
<evidence type="ECO:0000259" key="7">
    <source>
        <dbReference type="Pfam" id="PF01979"/>
    </source>
</evidence>
<dbReference type="Gene3D" id="2.30.40.10">
    <property type="entry name" value="Urease, subunit C, domain 1"/>
    <property type="match status" value="1"/>
</dbReference>
<dbReference type="GO" id="GO:0000034">
    <property type="term" value="F:adenine deaminase activity"/>
    <property type="evidence" value="ECO:0007669"/>
    <property type="project" value="UniProtKB-UniRule"/>
</dbReference>
<evidence type="ECO:0000256" key="6">
    <source>
        <dbReference type="HAMAP-Rule" id="MF_01518"/>
    </source>
</evidence>
<dbReference type="GO" id="GO:0006146">
    <property type="term" value="P:adenine catabolic process"/>
    <property type="evidence" value="ECO:0007669"/>
    <property type="project" value="InterPro"/>
</dbReference>
<reference evidence="9 10" key="1">
    <citation type="submission" date="2019-07" db="EMBL/GenBank/DDBJ databases">
        <title>Thalassofilum flectens gen. nov., sp. nov., a novel moderate thermophilic anaerobe from a shallow sea hot spring in Kunashir Island (Russia), representing a new family in the order Bacteroidales, and proposal of Thalassofilacea fam. nov.</title>
        <authorList>
            <person name="Kochetkova T.V."/>
            <person name="Podosokorskaya O.A."/>
            <person name="Novikov A."/>
            <person name="Elcheninov A.G."/>
            <person name="Toshchakov S.V."/>
            <person name="Kublanov I.V."/>
        </authorList>
    </citation>
    <scope>NUCLEOTIDE SEQUENCE [LARGE SCALE GENOMIC DNA]</scope>
    <source>
        <strain evidence="9 10">38-H</strain>
    </source>
</reference>
<dbReference type="InterPro" id="IPR026912">
    <property type="entry name" value="Adenine_deam_C"/>
</dbReference>
<comment type="cofactor">
    <cofactor evidence="6">
        <name>Mn(2+)</name>
        <dbReference type="ChEBI" id="CHEBI:29035"/>
    </cofactor>
</comment>
<dbReference type="Pfam" id="PF13382">
    <property type="entry name" value="Adenine_deam_C"/>
    <property type="match status" value="1"/>
</dbReference>
<evidence type="ECO:0000259" key="8">
    <source>
        <dbReference type="Pfam" id="PF13382"/>
    </source>
</evidence>
<dbReference type="EMBL" id="CP041345">
    <property type="protein sequence ID" value="QKG81177.1"/>
    <property type="molecule type" value="Genomic_DNA"/>
</dbReference>
<dbReference type="AlphaFoldDB" id="A0A7D3XIS2"/>
<accession>A0A7D3XIS2</accession>
<name>A0A7D3XIS2_9BACT</name>
<dbReference type="InterPro" id="IPR006679">
    <property type="entry name" value="Adenine_deam"/>
</dbReference>
<dbReference type="RefSeq" id="WP_173076681.1">
    <property type="nucleotide sequence ID" value="NZ_CP041345.1"/>
</dbReference>
<evidence type="ECO:0000256" key="4">
    <source>
        <dbReference type="ARBA" id="ARBA00023211"/>
    </source>
</evidence>
<evidence type="ECO:0000256" key="5">
    <source>
        <dbReference type="ARBA" id="ARBA00047720"/>
    </source>
</evidence>
<evidence type="ECO:0000313" key="10">
    <source>
        <dbReference type="Proteomes" id="UP000500961"/>
    </source>
</evidence>
<dbReference type="Pfam" id="PF01979">
    <property type="entry name" value="Amidohydro_1"/>
    <property type="match status" value="1"/>
</dbReference>
<dbReference type="SUPFAM" id="SSF51556">
    <property type="entry name" value="Metallo-dependent hydrolases"/>
    <property type="match status" value="1"/>
</dbReference>
<dbReference type="InterPro" id="IPR032466">
    <property type="entry name" value="Metal_Hydrolase"/>
</dbReference>
<feature type="domain" description="Amidohydrolase-related" evidence="7">
    <location>
        <begin position="44"/>
        <end position="324"/>
    </location>
</feature>
<dbReference type="EC" id="3.5.4.2" evidence="2 6"/>
<keyword evidence="3 6" id="KW-0378">Hydrolase</keyword>
<dbReference type="CDD" id="cd01295">
    <property type="entry name" value="AdeC"/>
    <property type="match status" value="1"/>
</dbReference>
<feature type="domain" description="Adenine deaminase C-terminal" evidence="8">
    <location>
        <begin position="379"/>
        <end position="530"/>
    </location>
</feature>
<evidence type="ECO:0000256" key="3">
    <source>
        <dbReference type="ARBA" id="ARBA00022801"/>
    </source>
</evidence>
<keyword evidence="10" id="KW-1185">Reference proteome</keyword>